<feature type="domain" description="Peptidase C1A papain C-terminal" evidence="2">
    <location>
        <begin position="81"/>
        <end position="296"/>
    </location>
</feature>
<dbReference type="OrthoDB" id="3648721at2"/>
<name>A0A1A9I5A7_9BACT</name>
<dbReference type="SMART" id="SM00645">
    <property type="entry name" value="Pept_C1"/>
    <property type="match status" value="1"/>
</dbReference>
<accession>A0A1A9I5A7</accession>
<dbReference type="CDD" id="cd02248">
    <property type="entry name" value="Peptidase_C1A"/>
    <property type="match status" value="1"/>
</dbReference>
<protein>
    <submittedName>
        <fullName evidence="3">Peptidase C1</fullName>
    </submittedName>
</protein>
<sequence length="372" mass="40595">MSKINVAAIQSSIDESGLTWQAASNEFTALTEAELKYFLGYTPGPKELSLSAREKIAEKTLKTFLLSAAGKGIRKKKAFGYPALFDWRNRGGANYVTPIKNQSSCGSCVAFGTVATAETAYRIQRGNASLAIDFSEAQLFYCYARSEGRNCANGWWPDRALIAFRDKGLVDEACFPYTPGDQACSTCSNAADRLLKISGFTKLTTTAAMKDWISTRGALVACFSVYNDFYSYRSGVYRKTAAATFIGGHCVSIVGYDDVSQCWICKNSWGAGFGESGFFRIGYGQCGIDAEMYAINSIIETLWTGAQKIIGLWSNEAANNAWAYINSFGWRKISPASDNIHLNLLTQCISAKSRGAAVSIHLTNGIIDQIYN</sequence>
<organism evidence="3 4">
    <name type="scientific">Niabella ginsenosidivorans</name>
    <dbReference type="NCBI Taxonomy" id="1176587"/>
    <lineage>
        <taxon>Bacteria</taxon>
        <taxon>Pseudomonadati</taxon>
        <taxon>Bacteroidota</taxon>
        <taxon>Chitinophagia</taxon>
        <taxon>Chitinophagales</taxon>
        <taxon>Chitinophagaceae</taxon>
        <taxon>Niabella</taxon>
    </lineage>
</organism>
<gene>
    <name evidence="3" type="ORF">A8C56_19375</name>
</gene>
<dbReference type="EMBL" id="CP015772">
    <property type="protein sequence ID" value="ANH82858.1"/>
    <property type="molecule type" value="Genomic_DNA"/>
</dbReference>
<proteinExistence type="inferred from homology"/>
<keyword evidence="4" id="KW-1185">Reference proteome</keyword>
<dbReference type="InterPro" id="IPR039417">
    <property type="entry name" value="Peptidase_C1A_papain-like"/>
</dbReference>
<dbReference type="RefSeq" id="WP_067759747.1">
    <property type="nucleotide sequence ID" value="NZ_CP015772.1"/>
</dbReference>
<dbReference type="Proteomes" id="UP000077667">
    <property type="component" value="Chromosome"/>
</dbReference>
<dbReference type="InterPro" id="IPR025661">
    <property type="entry name" value="Pept_asp_AS"/>
</dbReference>
<evidence type="ECO:0000256" key="1">
    <source>
        <dbReference type="ARBA" id="ARBA00008455"/>
    </source>
</evidence>
<dbReference type="GO" id="GO:0006508">
    <property type="term" value="P:proteolysis"/>
    <property type="evidence" value="ECO:0007669"/>
    <property type="project" value="InterPro"/>
</dbReference>
<dbReference type="InterPro" id="IPR000668">
    <property type="entry name" value="Peptidase_C1A_C"/>
</dbReference>
<dbReference type="STRING" id="1176587.A8C56_19375"/>
<dbReference type="AlphaFoldDB" id="A0A1A9I5A7"/>
<dbReference type="GO" id="GO:0008234">
    <property type="term" value="F:cysteine-type peptidase activity"/>
    <property type="evidence" value="ECO:0007669"/>
    <property type="project" value="InterPro"/>
</dbReference>
<evidence type="ECO:0000313" key="4">
    <source>
        <dbReference type="Proteomes" id="UP000077667"/>
    </source>
</evidence>
<dbReference type="InterPro" id="IPR013128">
    <property type="entry name" value="Peptidase_C1A"/>
</dbReference>
<dbReference type="InterPro" id="IPR038765">
    <property type="entry name" value="Papain-like_cys_pep_sf"/>
</dbReference>
<dbReference type="KEGG" id="nia:A8C56_19375"/>
<dbReference type="Gene3D" id="3.90.70.10">
    <property type="entry name" value="Cysteine proteinases"/>
    <property type="match status" value="1"/>
</dbReference>
<dbReference type="PROSITE" id="PS00640">
    <property type="entry name" value="THIOL_PROTEASE_ASN"/>
    <property type="match status" value="1"/>
</dbReference>
<dbReference type="Pfam" id="PF00112">
    <property type="entry name" value="Peptidase_C1"/>
    <property type="match status" value="1"/>
</dbReference>
<dbReference type="SUPFAM" id="SSF54001">
    <property type="entry name" value="Cysteine proteinases"/>
    <property type="match status" value="1"/>
</dbReference>
<evidence type="ECO:0000259" key="2">
    <source>
        <dbReference type="SMART" id="SM00645"/>
    </source>
</evidence>
<reference evidence="3 4" key="1">
    <citation type="submission" date="2016-05" db="EMBL/GenBank/DDBJ databases">
        <title>Niabella ginsenosidivorans BS26 whole genome sequencing.</title>
        <authorList>
            <person name="Im W.T."/>
            <person name="Siddiqi M.Z."/>
        </authorList>
    </citation>
    <scope>NUCLEOTIDE SEQUENCE [LARGE SCALE GENOMIC DNA]</scope>
    <source>
        <strain evidence="3 4">BS26</strain>
    </source>
</reference>
<comment type="similarity">
    <text evidence="1">Belongs to the peptidase C1 family.</text>
</comment>
<evidence type="ECO:0000313" key="3">
    <source>
        <dbReference type="EMBL" id="ANH82858.1"/>
    </source>
</evidence>
<dbReference type="PANTHER" id="PTHR12411">
    <property type="entry name" value="CYSTEINE PROTEASE FAMILY C1-RELATED"/>
    <property type="match status" value="1"/>
</dbReference>